<proteinExistence type="inferred from homology"/>
<dbReference type="AlphaFoldDB" id="A0A432ZYR4"/>
<dbReference type="InterPro" id="IPR020946">
    <property type="entry name" value="Flavin_mOase-like"/>
</dbReference>
<organism evidence="5 6">
    <name type="scientific">Jimgerdemannia flammicorona</name>
    <dbReference type="NCBI Taxonomy" id="994334"/>
    <lineage>
        <taxon>Eukaryota</taxon>
        <taxon>Fungi</taxon>
        <taxon>Fungi incertae sedis</taxon>
        <taxon>Mucoromycota</taxon>
        <taxon>Mucoromycotina</taxon>
        <taxon>Endogonomycetes</taxon>
        <taxon>Endogonales</taxon>
        <taxon>Endogonaceae</taxon>
        <taxon>Jimgerdemannia</taxon>
    </lineage>
</organism>
<keyword evidence="3" id="KW-0274">FAD</keyword>
<evidence type="ECO:0000256" key="1">
    <source>
        <dbReference type="ARBA" id="ARBA00009183"/>
    </source>
</evidence>
<accession>A0A432ZYR4</accession>
<gene>
    <name evidence="5" type="ORF">BC936DRAFT_143850</name>
</gene>
<protein>
    <submittedName>
        <fullName evidence="5">Flavin monooxygenase-like protein</fullName>
    </submittedName>
</protein>
<dbReference type="InterPro" id="IPR050346">
    <property type="entry name" value="FMO-like"/>
</dbReference>
<keyword evidence="4" id="KW-0560">Oxidoreductase</keyword>
<dbReference type="GO" id="GO:0004499">
    <property type="term" value="F:N,N-dimethylaniline monooxygenase activity"/>
    <property type="evidence" value="ECO:0007669"/>
    <property type="project" value="InterPro"/>
</dbReference>
<dbReference type="Proteomes" id="UP000268093">
    <property type="component" value="Unassembled WGS sequence"/>
</dbReference>
<name>A0A432ZYR4_9FUNG</name>
<dbReference type="GO" id="GO:0050661">
    <property type="term" value="F:NADP binding"/>
    <property type="evidence" value="ECO:0007669"/>
    <property type="project" value="InterPro"/>
</dbReference>
<evidence type="ECO:0000256" key="2">
    <source>
        <dbReference type="ARBA" id="ARBA00022630"/>
    </source>
</evidence>
<dbReference type="Pfam" id="PF00743">
    <property type="entry name" value="FMO-like"/>
    <property type="match status" value="1"/>
</dbReference>
<keyword evidence="2" id="KW-0285">Flavoprotein</keyword>
<evidence type="ECO:0000313" key="6">
    <source>
        <dbReference type="Proteomes" id="UP000268093"/>
    </source>
</evidence>
<dbReference type="OrthoDB" id="2398730at2759"/>
<comment type="similarity">
    <text evidence="1">Belongs to the FMO family.</text>
</comment>
<dbReference type="SUPFAM" id="SSF51905">
    <property type="entry name" value="FAD/NAD(P)-binding domain"/>
    <property type="match status" value="1"/>
</dbReference>
<reference evidence="5 6" key="1">
    <citation type="journal article" date="2018" name="New Phytol.">
        <title>Phylogenomics of Endogonaceae and evolution of mycorrhizas within Mucoromycota.</title>
        <authorList>
            <person name="Chang Y."/>
            <person name="Desiro A."/>
            <person name="Na H."/>
            <person name="Sandor L."/>
            <person name="Lipzen A."/>
            <person name="Clum A."/>
            <person name="Barry K."/>
            <person name="Grigoriev I.V."/>
            <person name="Martin F.M."/>
            <person name="Stajich J.E."/>
            <person name="Smith M.E."/>
            <person name="Bonito G."/>
            <person name="Spatafora J.W."/>
        </authorList>
    </citation>
    <scope>NUCLEOTIDE SEQUENCE [LARGE SCALE GENOMIC DNA]</scope>
    <source>
        <strain evidence="5 6">GMNB39</strain>
    </source>
</reference>
<sequence length="72" mass="7760">MTTQKCVAIIGAGSSGLAAIKQCLEEGLIPVCFEQEGVTGGLWRYTEVTKENPNPHSSIYKSTIINTSKEMV</sequence>
<evidence type="ECO:0000256" key="3">
    <source>
        <dbReference type="ARBA" id="ARBA00022827"/>
    </source>
</evidence>
<comment type="caution">
    <text evidence="5">The sequence shown here is derived from an EMBL/GenBank/DDBJ whole genome shotgun (WGS) entry which is preliminary data.</text>
</comment>
<dbReference type="EMBL" id="RBNI01028940">
    <property type="protein sequence ID" value="RUO95519.1"/>
    <property type="molecule type" value="Genomic_DNA"/>
</dbReference>
<evidence type="ECO:0000313" key="5">
    <source>
        <dbReference type="EMBL" id="RUO95519.1"/>
    </source>
</evidence>
<dbReference type="GO" id="GO:0050660">
    <property type="term" value="F:flavin adenine dinucleotide binding"/>
    <property type="evidence" value="ECO:0007669"/>
    <property type="project" value="InterPro"/>
</dbReference>
<dbReference type="Gene3D" id="3.50.50.60">
    <property type="entry name" value="FAD/NAD(P)-binding domain"/>
    <property type="match status" value="1"/>
</dbReference>
<dbReference type="InterPro" id="IPR036188">
    <property type="entry name" value="FAD/NAD-bd_sf"/>
</dbReference>
<evidence type="ECO:0000256" key="4">
    <source>
        <dbReference type="ARBA" id="ARBA00023002"/>
    </source>
</evidence>
<keyword evidence="5" id="KW-0503">Monooxygenase</keyword>
<dbReference type="PANTHER" id="PTHR23023">
    <property type="entry name" value="DIMETHYLANILINE MONOOXYGENASE"/>
    <property type="match status" value="1"/>
</dbReference>
<keyword evidence="6" id="KW-1185">Reference proteome</keyword>